<dbReference type="PANTHER" id="PTHR11236">
    <property type="entry name" value="AMINOBENZOATE/ANTHRANILATE SYNTHASE"/>
    <property type="match status" value="1"/>
</dbReference>
<evidence type="ECO:0000256" key="7">
    <source>
        <dbReference type="ARBA" id="ARBA00025634"/>
    </source>
</evidence>
<protein>
    <recommendedName>
        <fullName evidence="3">Anthranilate synthase component 1</fullName>
    </recommendedName>
</protein>
<evidence type="ECO:0000259" key="10">
    <source>
        <dbReference type="Pfam" id="PF04715"/>
    </source>
</evidence>
<accession>A0ABU0UCP6</accession>
<organism evidence="11 12">
    <name type="scientific">Sphingobacterium zeae</name>
    <dbReference type="NCBI Taxonomy" id="1776859"/>
    <lineage>
        <taxon>Bacteria</taxon>
        <taxon>Pseudomonadati</taxon>
        <taxon>Bacteroidota</taxon>
        <taxon>Sphingobacteriia</taxon>
        <taxon>Sphingobacteriales</taxon>
        <taxon>Sphingobacteriaceae</taxon>
        <taxon>Sphingobacterium</taxon>
    </lineage>
</organism>
<keyword evidence="6 11" id="KW-0456">Lyase</keyword>
<dbReference type="SUPFAM" id="SSF56322">
    <property type="entry name" value="ADC synthase"/>
    <property type="match status" value="1"/>
</dbReference>
<sequence length="494" mass="57031">MEIPTPMLTSIGVFLCINLQQEDKTQKMKYTFKTKSRKLLADTTTPVSIYLRLRDIFPNSLLLESSDYHSRDNNISYICCQPIAGIQLDEKELTLTYPNSERTVKNAKEIELRQEVSDFRNSFEDHTIAELNLISNGLFGYFTFDCIEHFEDIKLTTSPDPARKIPFMQYHIYKYVIAIDHFRNQLYIFEHLLDDEESELERMQFLIQNKNFPEYSFKLAGEESSNRTDEEHRQLVKKMKEHIQRGDVFQIVPSRGFKTPFSGDEFNVYRALRSINPSPYLFYFDYGDFKLFGSSPEAQLRIHGKQATIFPIAGTFKRTGNMEEDQKIASRLKEDPKETSEHVMLVDLARNDLSRHCTQVKVESYMEPQYYSHIIHLVSKVTGRLKDNINPFDIVGDTYPAGTLSGAPKHMALTLIDRYEGLQRSFYSGAIGFMGFNGDFNHAIMIRSFLSKQNTLHYQAGGGIVLDSDPEMELQEVNNKIAALRKALQLAETL</sequence>
<feature type="domain" description="Chorismate-utilising enzyme C-terminal" evidence="9">
    <location>
        <begin position="229"/>
        <end position="480"/>
    </location>
</feature>
<comment type="caution">
    <text evidence="11">The sequence shown here is derived from an EMBL/GenBank/DDBJ whole genome shotgun (WGS) entry which is preliminary data.</text>
</comment>
<comment type="subunit">
    <text evidence="2">Heterotetramer consisting of two non-identical subunits: a beta subunit (TrpG) and a large alpha subunit (TrpE).</text>
</comment>
<dbReference type="InterPro" id="IPR006805">
    <property type="entry name" value="Anth_synth_I_N"/>
</dbReference>
<feature type="domain" description="Anthranilate synthase component I N-terminal" evidence="10">
    <location>
        <begin position="42"/>
        <end position="188"/>
    </location>
</feature>
<evidence type="ECO:0000313" key="11">
    <source>
        <dbReference type="EMBL" id="MDQ1152634.1"/>
    </source>
</evidence>
<evidence type="ECO:0000256" key="3">
    <source>
        <dbReference type="ARBA" id="ARBA00020653"/>
    </source>
</evidence>
<keyword evidence="4" id="KW-0479">Metal-binding</keyword>
<reference evidence="11 12" key="1">
    <citation type="submission" date="2023-07" db="EMBL/GenBank/DDBJ databases">
        <title>Functional and genomic diversity of the sorghum phyllosphere microbiome.</title>
        <authorList>
            <person name="Shade A."/>
        </authorList>
    </citation>
    <scope>NUCLEOTIDE SEQUENCE [LARGE SCALE GENOMIC DNA]</scope>
    <source>
        <strain evidence="11 12">SORGH_AS_0892</strain>
    </source>
</reference>
<keyword evidence="12" id="KW-1185">Reference proteome</keyword>
<evidence type="ECO:0000256" key="5">
    <source>
        <dbReference type="ARBA" id="ARBA00022842"/>
    </source>
</evidence>
<dbReference type="EMBL" id="JAUTBA010000001">
    <property type="protein sequence ID" value="MDQ1152634.1"/>
    <property type="molecule type" value="Genomic_DNA"/>
</dbReference>
<dbReference type="PANTHER" id="PTHR11236:SF48">
    <property type="entry name" value="ISOCHORISMATE SYNTHASE MENF"/>
    <property type="match status" value="1"/>
</dbReference>
<gene>
    <name evidence="11" type="ORF">QE382_004618</name>
</gene>
<dbReference type="Pfam" id="PF00425">
    <property type="entry name" value="Chorismate_bind"/>
    <property type="match status" value="1"/>
</dbReference>
<comment type="cofactor">
    <cofactor evidence="1">
        <name>Mg(2+)</name>
        <dbReference type="ChEBI" id="CHEBI:18420"/>
    </cofactor>
</comment>
<evidence type="ECO:0000256" key="6">
    <source>
        <dbReference type="ARBA" id="ARBA00023239"/>
    </source>
</evidence>
<evidence type="ECO:0000259" key="9">
    <source>
        <dbReference type="Pfam" id="PF00425"/>
    </source>
</evidence>
<dbReference type="GO" id="GO:0004049">
    <property type="term" value="F:anthranilate synthase activity"/>
    <property type="evidence" value="ECO:0007669"/>
    <property type="project" value="UniProtKB-EC"/>
</dbReference>
<dbReference type="PRINTS" id="PR00095">
    <property type="entry name" value="ANTSNTHASEI"/>
</dbReference>
<keyword evidence="5" id="KW-0460">Magnesium</keyword>
<dbReference type="Proteomes" id="UP001244640">
    <property type="component" value="Unassembled WGS sequence"/>
</dbReference>
<name>A0ABU0UCP6_9SPHI</name>
<dbReference type="Gene3D" id="3.60.120.10">
    <property type="entry name" value="Anthranilate synthase"/>
    <property type="match status" value="1"/>
</dbReference>
<evidence type="ECO:0000256" key="2">
    <source>
        <dbReference type="ARBA" id="ARBA00011575"/>
    </source>
</evidence>
<evidence type="ECO:0000256" key="1">
    <source>
        <dbReference type="ARBA" id="ARBA00001946"/>
    </source>
</evidence>
<comment type="catalytic activity">
    <reaction evidence="8">
        <text>chorismate + L-glutamine = anthranilate + pyruvate + L-glutamate + H(+)</text>
        <dbReference type="Rhea" id="RHEA:21732"/>
        <dbReference type="ChEBI" id="CHEBI:15361"/>
        <dbReference type="ChEBI" id="CHEBI:15378"/>
        <dbReference type="ChEBI" id="CHEBI:16567"/>
        <dbReference type="ChEBI" id="CHEBI:29748"/>
        <dbReference type="ChEBI" id="CHEBI:29985"/>
        <dbReference type="ChEBI" id="CHEBI:58359"/>
        <dbReference type="EC" id="4.1.3.27"/>
    </reaction>
</comment>
<dbReference type="Pfam" id="PF04715">
    <property type="entry name" value="Anth_synt_I_N"/>
    <property type="match status" value="1"/>
</dbReference>
<dbReference type="InterPro" id="IPR015890">
    <property type="entry name" value="Chorismate_C"/>
</dbReference>
<dbReference type="InterPro" id="IPR019999">
    <property type="entry name" value="Anth_synth_I-like"/>
</dbReference>
<dbReference type="InterPro" id="IPR005801">
    <property type="entry name" value="ADC_synthase"/>
</dbReference>
<evidence type="ECO:0000256" key="8">
    <source>
        <dbReference type="ARBA" id="ARBA00047683"/>
    </source>
</evidence>
<evidence type="ECO:0000313" key="12">
    <source>
        <dbReference type="Proteomes" id="UP001244640"/>
    </source>
</evidence>
<comment type="function">
    <text evidence="7">Part of a heterotetrameric complex that catalyzes the two-step biosynthesis of anthranilate, an intermediate in the biosynthesis of L-tryptophan. In the first step, the glutamine-binding beta subunit (TrpG) of anthranilate synthase (AS) provides the glutamine amidotransferase activity which generates ammonia as a substrate that, along with chorismate, is used in the second step, catalyzed by the large alpha subunit of AS (TrpE) to produce anthranilate. In the absence of TrpG, TrpE can synthesize anthranilate directly from chorismate and high concentrations of ammonia.</text>
</comment>
<proteinExistence type="predicted"/>
<evidence type="ECO:0000256" key="4">
    <source>
        <dbReference type="ARBA" id="ARBA00022723"/>
    </source>
</evidence>